<dbReference type="InterPro" id="IPR036380">
    <property type="entry name" value="Isochorismatase-like_sf"/>
</dbReference>
<reference evidence="1 2" key="1">
    <citation type="submission" date="2021-01" db="EMBL/GenBank/DDBJ databases">
        <title>Genomic Encyclopedia of Type Strains, Phase IV (KMG-IV): sequencing the most valuable type-strain genomes for metagenomic binning, comparative biology and taxonomic classification.</title>
        <authorList>
            <person name="Goeker M."/>
        </authorList>
    </citation>
    <scope>NUCLEOTIDE SEQUENCE [LARGE SCALE GENOMIC DNA]</scope>
    <source>
        <strain evidence="1 2">DSM 23711</strain>
    </source>
</reference>
<protein>
    <submittedName>
        <fullName evidence="1">Nicotinamidase-related amidase</fullName>
    </submittedName>
</protein>
<gene>
    <name evidence="1" type="ORF">JOC48_004280</name>
</gene>
<accession>A0ABS2N6H7</accession>
<evidence type="ECO:0000313" key="2">
    <source>
        <dbReference type="Proteomes" id="UP001296943"/>
    </source>
</evidence>
<dbReference type="SUPFAM" id="SSF52499">
    <property type="entry name" value="Isochorismatase-like hydrolases"/>
    <property type="match status" value="1"/>
</dbReference>
<name>A0ABS2N6H7_9BACI</name>
<dbReference type="Proteomes" id="UP001296943">
    <property type="component" value="Unassembled WGS sequence"/>
</dbReference>
<comment type="caution">
    <text evidence="1">The sequence shown here is derived from an EMBL/GenBank/DDBJ whole genome shotgun (WGS) entry which is preliminary data.</text>
</comment>
<proteinExistence type="predicted"/>
<evidence type="ECO:0000313" key="1">
    <source>
        <dbReference type="EMBL" id="MBM7573694.1"/>
    </source>
</evidence>
<dbReference type="Gene3D" id="3.40.50.850">
    <property type="entry name" value="Isochorismatase-like"/>
    <property type="match status" value="1"/>
</dbReference>
<dbReference type="EMBL" id="JAFBDR010000044">
    <property type="protein sequence ID" value="MBM7573694.1"/>
    <property type="molecule type" value="Genomic_DNA"/>
</dbReference>
<keyword evidence="2" id="KW-1185">Reference proteome</keyword>
<sequence>MTVKREPMKHNFDLNRTAVIVVDMQNVFAHPEGELYVPSVVNRFK</sequence>
<organism evidence="1 2">
    <name type="scientific">Aquibacillus albus</name>
    <dbReference type="NCBI Taxonomy" id="1168171"/>
    <lineage>
        <taxon>Bacteria</taxon>
        <taxon>Bacillati</taxon>
        <taxon>Bacillota</taxon>
        <taxon>Bacilli</taxon>
        <taxon>Bacillales</taxon>
        <taxon>Bacillaceae</taxon>
        <taxon>Aquibacillus</taxon>
    </lineage>
</organism>
<dbReference type="RefSeq" id="WP_204502326.1">
    <property type="nucleotide sequence ID" value="NZ_JAFBDR010000044.1"/>
</dbReference>